<dbReference type="InterPro" id="IPR027443">
    <property type="entry name" value="IPNS-like_sf"/>
</dbReference>
<dbReference type="Pfam" id="PF05118">
    <property type="entry name" value="Asp_Arg_Hydrox"/>
    <property type="match status" value="1"/>
</dbReference>
<feature type="domain" description="Aspartyl/asparaginy/proline hydroxylase" evidence="1">
    <location>
        <begin position="36"/>
        <end position="179"/>
    </location>
</feature>
<dbReference type="InterPro" id="IPR007803">
    <property type="entry name" value="Asp/Arg/Pro-Hydrxlase"/>
</dbReference>
<reference evidence="2 3" key="1">
    <citation type="journal article" date="2014" name="Int. J. Syst. Evol. Microbiol.">
        <title>Complete genome sequence of Corynebacterium casei LMG S-19264T (=DSM 44701T), isolated from a smear-ripened cheese.</title>
        <authorList>
            <consortium name="US DOE Joint Genome Institute (JGI-PGF)"/>
            <person name="Walter F."/>
            <person name="Albersmeier A."/>
            <person name="Kalinowski J."/>
            <person name="Ruckert C."/>
        </authorList>
    </citation>
    <scope>NUCLEOTIDE SEQUENCE [LARGE SCALE GENOMIC DNA]</scope>
    <source>
        <strain evidence="2 3">KCTC 12285</strain>
    </source>
</reference>
<dbReference type="EMBL" id="BMWS01000012">
    <property type="protein sequence ID" value="GGX19347.1"/>
    <property type="molecule type" value="Genomic_DNA"/>
</dbReference>
<name>A0A918JXY0_9FLAO</name>
<protein>
    <recommendedName>
        <fullName evidence="1">Aspartyl/asparaginy/proline hydroxylase domain-containing protein</fullName>
    </recommendedName>
</protein>
<evidence type="ECO:0000313" key="2">
    <source>
        <dbReference type="EMBL" id="GGX19347.1"/>
    </source>
</evidence>
<comment type="caution">
    <text evidence="2">The sequence shown here is derived from an EMBL/GenBank/DDBJ whole genome shotgun (WGS) entry which is preliminary data.</text>
</comment>
<keyword evidence="3" id="KW-1185">Reference proteome</keyword>
<evidence type="ECO:0000313" key="3">
    <source>
        <dbReference type="Proteomes" id="UP000601108"/>
    </source>
</evidence>
<dbReference type="AlphaFoldDB" id="A0A918JXY0"/>
<evidence type="ECO:0000259" key="1">
    <source>
        <dbReference type="Pfam" id="PF05118"/>
    </source>
</evidence>
<dbReference type="Proteomes" id="UP000601108">
    <property type="component" value="Unassembled WGS sequence"/>
</dbReference>
<gene>
    <name evidence="2" type="ORF">GCM10007384_20890</name>
</gene>
<accession>A0A918JXY0</accession>
<sequence length="234" mass="27375">MYPFMENIFLKIPFLFSQTQLLEDLQVCKSKLFIPHYNTKNYSGEWKSIALRSLTGETDQIYAHSAYTNSYKNTTLLDNCSYFKEIISLFECKKESIRLLNLSPNSQIKEHTDLNLGYEDGFFRIHIPITTNPNVLFYINNTLVSMAAGECWYGNFNLPHRVENNGLTDRIHLVIDCIRNTWSDSLFTKAGYNFEEENKPPVYNKETKLKMIEALERMHTETSRKLVQQLKSEL</sequence>
<organism evidence="2 3">
    <name type="scientific">Aquimarina muelleri</name>
    <dbReference type="NCBI Taxonomy" id="279356"/>
    <lineage>
        <taxon>Bacteria</taxon>
        <taxon>Pseudomonadati</taxon>
        <taxon>Bacteroidota</taxon>
        <taxon>Flavobacteriia</taxon>
        <taxon>Flavobacteriales</taxon>
        <taxon>Flavobacteriaceae</taxon>
        <taxon>Aquimarina</taxon>
    </lineage>
</organism>
<dbReference type="Gene3D" id="2.60.120.330">
    <property type="entry name" value="B-lactam Antibiotic, Isopenicillin N Synthase, Chain"/>
    <property type="match status" value="1"/>
</dbReference>
<dbReference type="SUPFAM" id="SSF51197">
    <property type="entry name" value="Clavaminate synthase-like"/>
    <property type="match status" value="1"/>
</dbReference>
<proteinExistence type="predicted"/>